<feature type="compositionally biased region" description="Basic and acidic residues" evidence="1">
    <location>
        <begin position="349"/>
        <end position="362"/>
    </location>
</feature>
<feature type="region of interest" description="Disordered" evidence="1">
    <location>
        <begin position="76"/>
        <end position="96"/>
    </location>
</feature>
<protein>
    <submittedName>
        <fullName evidence="2">Uncharacterized protein</fullName>
    </submittedName>
</protein>
<dbReference type="InParanoid" id="A0A0C3BN96"/>
<dbReference type="AlphaFoldDB" id="A0A0C3BN96"/>
<feature type="compositionally biased region" description="Basic and acidic residues" evidence="1">
    <location>
        <begin position="76"/>
        <end position="89"/>
    </location>
</feature>
<reference evidence="2 3" key="1">
    <citation type="submission" date="2014-04" db="EMBL/GenBank/DDBJ databases">
        <authorList>
            <consortium name="DOE Joint Genome Institute"/>
            <person name="Kuo A."/>
            <person name="Tarkka M."/>
            <person name="Buscot F."/>
            <person name="Kohler A."/>
            <person name="Nagy L.G."/>
            <person name="Floudas D."/>
            <person name="Copeland A."/>
            <person name="Barry K.W."/>
            <person name="Cichocki N."/>
            <person name="Veneault-Fourrey C."/>
            <person name="LaButti K."/>
            <person name="Lindquist E.A."/>
            <person name="Lipzen A."/>
            <person name="Lundell T."/>
            <person name="Morin E."/>
            <person name="Murat C."/>
            <person name="Sun H."/>
            <person name="Tunlid A."/>
            <person name="Henrissat B."/>
            <person name="Grigoriev I.V."/>
            <person name="Hibbett D.S."/>
            <person name="Martin F."/>
            <person name="Nordberg H.P."/>
            <person name="Cantor M.N."/>
            <person name="Hua S.X."/>
        </authorList>
    </citation>
    <scope>NUCLEOTIDE SEQUENCE [LARGE SCALE GENOMIC DNA]</scope>
    <source>
        <strain evidence="2 3">F 1598</strain>
    </source>
</reference>
<evidence type="ECO:0000256" key="1">
    <source>
        <dbReference type="SAM" id="MobiDB-lite"/>
    </source>
</evidence>
<dbReference type="OrthoDB" id="3291451at2759"/>
<feature type="compositionally biased region" description="Basic and acidic residues" evidence="1">
    <location>
        <begin position="601"/>
        <end position="620"/>
    </location>
</feature>
<feature type="region of interest" description="Disordered" evidence="1">
    <location>
        <begin position="305"/>
        <end position="325"/>
    </location>
</feature>
<evidence type="ECO:0000313" key="3">
    <source>
        <dbReference type="Proteomes" id="UP000054166"/>
    </source>
</evidence>
<evidence type="ECO:0000313" key="2">
    <source>
        <dbReference type="EMBL" id="KIM87953.1"/>
    </source>
</evidence>
<feature type="compositionally biased region" description="Basic and acidic residues" evidence="1">
    <location>
        <begin position="311"/>
        <end position="325"/>
    </location>
</feature>
<dbReference type="EMBL" id="KN832978">
    <property type="protein sequence ID" value="KIM87953.1"/>
    <property type="molecule type" value="Genomic_DNA"/>
</dbReference>
<sequence>MGWVHPSFRQTLLDNCDEYINSSDRGSDKTRSKLITKVSKDIADIVEAANEEIPLPSDLEKCVRVWFGNYASGNAKEEQSTKSKSDTRGHPTSSKTWTAKSVCSHIFADRISKEHKILSNGGKKDIRKYRAALSNVFEALNEEEVKRCEDLAVEWNTKPLPDEIQRKLSKTIPTEVTDFLKFMNNRTGAVFIAFAAYNNEHGKQTYARYETDRLKFFETRNGHRKGPNNIVDMWKAYNLETAEEADSHEALEFDDEQYPQLPDNVLELRLYCRKAVLRQFMSATRKYYKLTGRIPWLNIAENPSHHLTKRSRPDSDYKLEEPSHMKSEGVDSWLRHWHKLQKKNKRPLVLKEHSDKQSDHDAPPQIVPKGKGKAKAQDVDSEDEEEMDYDGDDSVSNSALPPAPPIGTGTNTEGGDHIKSLPKSPSSAAHNRMSRRTFLTSLSDDKNYNKLLLLLKAANDGDLLEGSPPAWVSWKSADPYISKAFFNPKSSSSLPAFTRWIGTDPITGDNNYLASYEQVELVALGFGLAFRALWIAQFPKKYSDVPIHIINSPYQFSEYAQLSHSIDDLLSGYADTLKEIEAHTAHNKPSPNKMVIGAKPARGEHATDHQDNEGDKDIGRKGGKGSDGQAPKRLRGLSGVPPLLQYLREEVGLAGPDWESLGAEWKTLAALWLRAEMVLSKSGRTDLSFDEIHASSIPDPWKDWMSAKVMNTDAHRPSVAFGSVFTDYLNKLPSSTMAIQGTVMTEIWCRPGKTGIIGLLLCLYWQAEFSGAGHDWKANLTRVGYIFNAILGQPELQRSKRLRGASDNAGPSKRSRS</sequence>
<keyword evidence="3" id="KW-1185">Reference proteome</keyword>
<proteinExistence type="predicted"/>
<reference evidence="3" key="2">
    <citation type="submission" date="2015-01" db="EMBL/GenBank/DDBJ databases">
        <title>Evolutionary Origins and Diversification of the Mycorrhizal Mutualists.</title>
        <authorList>
            <consortium name="DOE Joint Genome Institute"/>
            <consortium name="Mycorrhizal Genomics Consortium"/>
            <person name="Kohler A."/>
            <person name="Kuo A."/>
            <person name="Nagy L.G."/>
            <person name="Floudas D."/>
            <person name="Copeland A."/>
            <person name="Barry K.W."/>
            <person name="Cichocki N."/>
            <person name="Veneault-Fourrey C."/>
            <person name="LaButti K."/>
            <person name="Lindquist E.A."/>
            <person name="Lipzen A."/>
            <person name="Lundell T."/>
            <person name="Morin E."/>
            <person name="Murat C."/>
            <person name="Riley R."/>
            <person name="Ohm R."/>
            <person name="Sun H."/>
            <person name="Tunlid A."/>
            <person name="Henrissat B."/>
            <person name="Grigoriev I.V."/>
            <person name="Hibbett D.S."/>
            <person name="Martin F."/>
        </authorList>
    </citation>
    <scope>NUCLEOTIDE SEQUENCE [LARGE SCALE GENOMIC DNA]</scope>
    <source>
        <strain evidence="3">F 1598</strain>
    </source>
</reference>
<gene>
    <name evidence="2" type="ORF">PILCRDRAFT_3662</name>
</gene>
<dbReference type="Proteomes" id="UP000054166">
    <property type="component" value="Unassembled WGS sequence"/>
</dbReference>
<accession>A0A0C3BN96</accession>
<name>A0A0C3BN96_PILCF</name>
<feature type="region of interest" description="Disordered" evidence="1">
    <location>
        <begin position="344"/>
        <end position="432"/>
    </location>
</feature>
<feature type="region of interest" description="Disordered" evidence="1">
    <location>
        <begin position="582"/>
        <end position="636"/>
    </location>
</feature>
<dbReference type="HOGENOM" id="CLU_025588_0_0_1"/>
<organism evidence="2 3">
    <name type="scientific">Piloderma croceum (strain F 1598)</name>
    <dbReference type="NCBI Taxonomy" id="765440"/>
    <lineage>
        <taxon>Eukaryota</taxon>
        <taxon>Fungi</taxon>
        <taxon>Dikarya</taxon>
        <taxon>Basidiomycota</taxon>
        <taxon>Agaricomycotina</taxon>
        <taxon>Agaricomycetes</taxon>
        <taxon>Agaricomycetidae</taxon>
        <taxon>Atheliales</taxon>
        <taxon>Atheliaceae</taxon>
        <taxon>Piloderma</taxon>
    </lineage>
</organism>
<feature type="compositionally biased region" description="Acidic residues" evidence="1">
    <location>
        <begin position="379"/>
        <end position="393"/>
    </location>
</feature>